<evidence type="ECO:0000313" key="2">
    <source>
        <dbReference type="Proteomes" id="UP000256491"/>
    </source>
</evidence>
<evidence type="ECO:0000313" key="1">
    <source>
        <dbReference type="EMBL" id="REC78965.1"/>
    </source>
</evidence>
<organism evidence="1 2">
    <name type="scientific">Chryseobacterium rhizosphaerae</name>
    <dbReference type="NCBI Taxonomy" id="395937"/>
    <lineage>
        <taxon>Bacteria</taxon>
        <taxon>Pseudomonadati</taxon>
        <taxon>Bacteroidota</taxon>
        <taxon>Flavobacteriia</taxon>
        <taxon>Flavobacteriales</taxon>
        <taxon>Weeksellaceae</taxon>
        <taxon>Chryseobacterium group</taxon>
        <taxon>Chryseobacterium</taxon>
    </lineage>
</organism>
<keyword evidence="2" id="KW-1185">Reference proteome</keyword>
<dbReference type="RefSeq" id="WP_115916502.1">
    <property type="nucleotide sequence ID" value="NZ_BJYH01000019.1"/>
</dbReference>
<dbReference type="Proteomes" id="UP000256491">
    <property type="component" value="Unassembled WGS sequence"/>
</dbReference>
<comment type="caution">
    <text evidence="1">The sequence shown here is derived from an EMBL/GenBank/DDBJ whole genome shotgun (WGS) entry which is preliminary data.</text>
</comment>
<dbReference type="PROSITE" id="PS51257">
    <property type="entry name" value="PROKAR_LIPOPROTEIN"/>
    <property type="match status" value="1"/>
</dbReference>
<reference evidence="1 2" key="1">
    <citation type="journal article" date="2010" name="Syst. Appl. Microbiol.">
        <title>Four new species of Chryseobacterium from the rhizosphere of coastal sand dune plants, Chryseobacterium elymi sp. nov., Chryseobacterium hagamense sp. nov., Chryseobacterium lathyri sp. nov. and Chryseobacterium rhizosphaerae sp. nov.</title>
        <authorList>
            <person name="Cho S.H."/>
            <person name="Lee K.S."/>
            <person name="Shin D.S."/>
            <person name="Han J.H."/>
            <person name="Park K.S."/>
            <person name="Lee C.H."/>
            <person name="Park K.H."/>
            <person name="Kim S.B."/>
        </authorList>
    </citation>
    <scope>NUCLEOTIDE SEQUENCE [LARGE SCALE GENOMIC DNA]</scope>
    <source>
        <strain evidence="1 2">KCTC 22548</strain>
    </source>
</reference>
<proteinExistence type="predicted"/>
<sequence length="201" mass="23426">MRTYWIVISLLLMISCSKNKTQEKTELNTIVNAVLKYERNRGALHNATYLIDPELLQLKIYAPSQKEMLGEEPGPPPFFNKSVVHLLDLKHSQSGERTSDSLHLLQQDQYVFDSLKLDPKINPNIRLANKEEINSRVQLYQFSNPVYFSDNFAYIESRYYNTSFGIGFGYLLEKQKSGSLVVKKNDQYIYNVKTYQDRQQL</sequence>
<name>A0ABX9IRZ2_9FLAO</name>
<protein>
    <recommendedName>
        <fullName evidence="3">LPS export ABC transporter periplasmic protein LptC</fullName>
    </recommendedName>
</protein>
<dbReference type="EMBL" id="QNUF01000001">
    <property type="protein sequence ID" value="REC78965.1"/>
    <property type="molecule type" value="Genomic_DNA"/>
</dbReference>
<accession>A0ABX9IRZ2</accession>
<evidence type="ECO:0008006" key="3">
    <source>
        <dbReference type="Google" id="ProtNLM"/>
    </source>
</evidence>
<gene>
    <name evidence="1" type="ORF">DRF57_01430</name>
</gene>